<accession>A0AAV5GTY7</accession>
<reference evidence="7 8" key="1">
    <citation type="submission" date="2021-12" db="EMBL/GenBank/DDBJ databases">
        <title>High titer production of polyol ester of fatty acids by Rhodotorula paludigena BS15 towards product separation-free biomass refinery.</title>
        <authorList>
            <person name="Mano J."/>
            <person name="Ono H."/>
            <person name="Tanaka T."/>
            <person name="Naito K."/>
            <person name="Sushida H."/>
            <person name="Ike M."/>
            <person name="Tokuyasu K."/>
            <person name="Kitaoka M."/>
        </authorList>
    </citation>
    <scope>NUCLEOTIDE SEQUENCE [LARGE SCALE GENOMIC DNA]</scope>
    <source>
        <strain evidence="7 8">BS15</strain>
    </source>
</reference>
<comment type="subcellular location">
    <subcellularLocation>
        <location evidence="1">Mitochondrion inner membrane</location>
    </subcellularLocation>
</comment>
<dbReference type="GO" id="GO:0005743">
    <property type="term" value="C:mitochondrial inner membrane"/>
    <property type="evidence" value="ECO:0007669"/>
    <property type="project" value="UniProtKB-SubCell"/>
</dbReference>
<proteinExistence type="inferred from homology"/>
<dbReference type="PANTHER" id="PTHR11504:SF0">
    <property type="entry name" value="CYTOCHROME C OXIDASE SUBUNIT"/>
    <property type="match status" value="1"/>
</dbReference>
<keyword evidence="3" id="KW-0809">Transit peptide</keyword>
<evidence type="ECO:0000256" key="3">
    <source>
        <dbReference type="ARBA" id="ARBA00022946"/>
    </source>
</evidence>
<dbReference type="Proteomes" id="UP001342314">
    <property type="component" value="Unassembled WGS sequence"/>
</dbReference>
<sequence length="134" mass="15079">MFAAFRTAARVQGARRAFATAAPEAGAAHDFIKAREAVAEHAKHSAELWRKITYYVAFPSIIIGLLNAKSLAEEHEHHLEHIKEENGGELPERIVYVTLYVLPSCESHFNKREKAFPWGDQTPFFNPHVNIAAE</sequence>
<dbReference type="Pfam" id="PF02046">
    <property type="entry name" value="COX6A"/>
    <property type="match status" value="1"/>
</dbReference>
<evidence type="ECO:0000256" key="1">
    <source>
        <dbReference type="ARBA" id="ARBA00004273"/>
    </source>
</evidence>
<dbReference type="EMBL" id="BQKY01000014">
    <property type="protein sequence ID" value="GJN93404.1"/>
    <property type="molecule type" value="Genomic_DNA"/>
</dbReference>
<evidence type="ECO:0000256" key="5">
    <source>
        <dbReference type="ARBA" id="ARBA00023136"/>
    </source>
</evidence>
<protein>
    <recommendedName>
        <fullName evidence="9">Mitochondrial cytochrome c oxidase subunit VIa</fullName>
    </recommendedName>
</protein>
<keyword evidence="8" id="KW-1185">Reference proteome</keyword>
<dbReference type="GO" id="GO:0030234">
    <property type="term" value="F:enzyme regulator activity"/>
    <property type="evidence" value="ECO:0007669"/>
    <property type="project" value="TreeGrafter"/>
</dbReference>
<evidence type="ECO:0000256" key="4">
    <source>
        <dbReference type="ARBA" id="ARBA00023128"/>
    </source>
</evidence>
<keyword evidence="4" id="KW-0496">Mitochondrion</keyword>
<organism evidence="7 8">
    <name type="scientific">Rhodotorula paludigena</name>
    <dbReference type="NCBI Taxonomy" id="86838"/>
    <lineage>
        <taxon>Eukaryota</taxon>
        <taxon>Fungi</taxon>
        <taxon>Dikarya</taxon>
        <taxon>Basidiomycota</taxon>
        <taxon>Pucciniomycotina</taxon>
        <taxon>Microbotryomycetes</taxon>
        <taxon>Sporidiobolales</taxon>
        <taxon>Sporidiobolaceae</taxon>
        <taxon>Rhodotorula</taxon>
    </lineage>
</organism>
<keyword evidence="2" id="KW-0999">Mitochondrion inner membrane</keyword>
<name>A0AAV5GTY7_9BASI</name>
<dbReference type="AlphaFoldDB" id="A0AAV5GTY7"/>
<dbReference type="PANTHER" id="PTHR11504">
    <property type="entry name" value="CYTOCHROME C OXIDASE POLYPEPTIDE VIA"/>
    <property type="match status" value="1"/>
</dbReference>
<dbReference type="GO" id="GO:0006123">
    <property type="term" value="P:mitochondrial electron transport, cytochrome c to oxygen"/>
    <property type="evidence" value="ECO:0007669"/>
    <property type="project" value="TreeGrafter"/>
</dbReference>
<evidence type="ECO:0000256" key="6">
    <source>
        <dbReference type="RuleBase" id="RU004396"/>
    </source>
</evidence>
<dbReference type="InterPro" id="IPR036418">
    <property type="entry name" value="Cyt_c_oxidase_su6a_sf"/>
</dbReference>
<dbReference type="Gene3D" id="4.10.95.10">
    <property type="entry name" value="Cytochrome c oxidase, subunit VIa"/>
    <property type="match status" value="1"/>
</dbReference>
<keyword evidence="5" id="KW-0472">Membrane</keyword>
<gene>
    <name evidence="7" type="ORF">Rhopal_006459-T1</name>
</gene>
<dbReference type="SUPFAM" id="SSF81411">
    <property type="entry name" value="Mitochondrial cytochrome c oxidase subunit VIa"/>
    <property type="match status" value="1"/>
</dbReference>
<evidence type="ECO:0008006" key="9">
    <source>
        <dbReference type="Google" id="ProtNLM"/>
    </source>
</evidence>
<evidence type="ECO:0000256" key="2">
    <source>
        <dbReference type="ARBA" id="ARBA00022792"/>
    </source>
</evidence>
<evidence type="ECO:0000313" key="7">
    <source>
        <dbReference type="EMBL" id="GJN93404.1"/>
    </source>
</evidence>
<comment type="similarity">
    <text evidence="6">Belongs to the cytochrome c oxidase subunit 6A family.</text>
</comment>
<evidence type="ECO:0000313" key="8">
    <source>
        <dbReference type="Proteomes" id="UP001342314"/>
    </source>
</evidence>
<comment type="caution">
    <text evidence="7">The sequence shown here is derived from an EMBL/GenBank/DDBJ whole genome shotgun (WGS) entry which is preliminary data.</text>
</comment>
<dbReference type="InterPro" id="IPR001349">
    <property type="entry name" value="Cyt_c_oxidase_su6a"/>
</dbReference>